<dbReference type="EMBL" id="AK080745">
    <property type="protein sequence ID" value="BAC38006.1"/>
    <property type="molecule type" value="mRNA"/>
</dbReference>
<evidence type="ECO:0000256" key="1">
    <source>
        <dbReference type="SAM" id="MobiDB-lite"/>
    </source>
</evidence>
<sequence length="116" mass="12717">MSLCRKALLTPRMTTQNLRQPTPLSPLSALTGGLPPSRKQVSRIDSLVQRGHERCLCPARKQLDHSAPKERTPQHQCGATREHDHLAVIACRGLSQVMVVVPRKSKVAGTQHACSP</sequence>
<dbReference type="AlphaFoldDB" id="Q8BV32"/>
<dbReference type="AGR" id="MGI:2441845"/>
<dbReference type="MGI" id="MGI:2441845">
    <property type="gene designation" value="Snhg11"/>
</dbReference>
<feature type="compositionally biased region" description="Polar residues" evidence="1">
    <location>
        <begin position="12"/>
        <end position="22"/>
    </location>
</feature>
<protein>
    <submittedName>
        <fullName evidence="2">Uncharacterized protein</fullName>
    </submittedName>
</protein>
<reference evidence="2" key="3">
    <citation type="journal article" date="2000" name="Genome Res.">
        <title>RIKEN integrated sequence analysis (RISA) system--384-format sequencing pipeline with 384 multicapillary sequencer.</title>
        <authorList>
            <person name="Shibata K."/>
            <person name="Itoh M."/>
            <person name="Aizawa K."/>
            <person name="Nagaoka S."/>
            <person name="Sasaki N."/>
            <person name="Carninci P."/>
            <person name="Konno H."/>
            <person name="Akiyama J."/>
            <person name="Nishi K."/>
            <person name="Kitsunai T."/>
            <person name="Tashiro H."/>
            <person name="Itoh M."/>
            <person name="Sumi N."/>
            <person name="Ishii Y."/>
            <person name="Nakamura S."/>
            <person name="Hazama M."/>
            <person name="Nishine T."/>
            <person name="Harada A."/>
            <person name="Yamamoto R."/>
            <person name="Matsumoto H."/>
            <person name="Sakaguchi S."/>
            <person name="Ikegami T."/>
            <person name="Kashiwagi K."/>
            <person name="Fujiwake S."/>
            <person name="Inoue K."/>
            <person name="Togawa Y."/>
            <person name="Izawa M."/>
            <person name="Ohara E."/>
            <person name="Watahiki M."/>
            <person name="Yoneda Y."/>
            <person name="Ishikawa T."/>
            <person name="Ozawa K."/>
            <person name="Tanaka T."/>
            <person name="Matsuura S."/>
            <person name="Kawai J."/>
            <person name="Okazaki Y."/>
            <person name="Muramatsu M."/>
            <person name="Inoue Y."/>
            <person name="Kira A."/>
            <person name="Hayashizaki Y."/>
        </authorList>
    </citation>
    <scope>NUCLEOTIDE SEQUENCE</scope>
    <source>
        <strain evidence="2">C57BL/6J</strain>
        <tissue evidence="2">Retina</tissue>
    </source>
</reference>
<reference evidence="2" key="7">
    <citation type="journal article" date="2005" name="Science">
        <title>The Transcriptional Landscape of the Mammalian Genome.</title>
        <authorList>
            <consortium name="The FANTOM Consortium"/>
            <consortium name="Riken Genome Exploration Research Group and Genome Science Group (Genome Network Project Core Group)"/>
        </authorList>
    </citation>
    <scope>NUCLEOTIDE SEQUENCE</scope>
    <source>
        <strain evidence="2">C57BL/6J</strain>
        <tissue evidence="2">Retina</tissue>
    </source>
</reference>
<reference evidence="2" key="4">
    <citation type="journal article" date="2001" name="Nature">
        <title>Functional annotation of a full-length mouse cDNA collection.</title>
        <authorList>
            <consortium name="The RIKEN Genome Exploration Research Group Phase II Team and the FANTOM Consortium"/>
        </authorList>
    </citation>
    <scope>NUCLEOTIDE SEQUENCE</scope>
    <source>
        <strain evidence="2">C57BL/6J</strain>
        <tissue evidence="2">Retina</tissue>
    </source>
</reference>
<proteinExistence type="evidence at transcript level"/>
<name>Q8BV32_MOUSE</name>
<evidence type="ECO:0000313" key="3">
    <source>
        <dbReference type="MGI" id="MGI:2441845"/>
    </source>
</evidence>
<feature type="region of interest" description="Disordered" evidence="1">
    <location>
        <begin position="10"/>
        <end position="38"/>
    </location>
</feature>
<accession>Q8BV32</accession>
<reference evidence="2" key="5">
    <citation type="journal article" date="2002" name="Nature">
        <title>Analysis of the mouse transcriptome based on functional annotation of 60,770 full-length cDNAs.</title>
        <authorList>
            <consortium name="The FANTOM Consortium and the RIKEN Genome Exploration Research Group Phase I and II Team"/>
        </authorList>
    </citation>
    <scope>NUCLEOTIDE SEQUENCE</scope>
    <source>
        <strain evidence="2">C57BL/6J</strain>
        <tissue evidence="2">Retina</tissue>
    </source>
</reference>
<reference evidence="2" key="2">
    <citation type="journal article" date="2000" name="Genome Res.">
        <title>Normalization and subtraction of cap-trapper-selected cDNAs to prepare full-length cDNA libraries for rapid discovery of new genes.</title>
        <authorList>
            <person name="Carninci P."/>
            <person name="Shibata Y."/>
            <person name="Hayatsu N."/>
            <person name="Sugahara Y."/>
            <person name="Shibata K."/>
            <person name="Itoh M."/>
            <person name="Konno H."/>
            <person name="Okazaki Y."/>
            <person name="Muramatsu M."/>
            <person name="Hayashizaki Y."/>
        </authorList>
    </citation>
    <scope>NUCLEOTIDE SEQUENCE</scope>
    <source>
        <strain evidence="2">C57BL/6J</strain>
        <tissue evidence="2">Retina</tissue>
    </source>
</reference>
<gene>
    <name evidence="3" type="primary">Snhg11</name>
</gene>
<reference evidence="2" key="8">
    <citation type="journal article" date="2005" name="Science">
        <title>Antisense Transcription in the Mammalian Transcriptome.</title>
        <authorList>
            <consortium name="RIKEN Genome Exploration Research Group and Genome Science Group (Genome Network Project Core Group) and the FANTOM Consortium"/>
        </authorList>
    </citation>
    <scope>NUCLEOTIDE SEQUENCE</scope>
    <source>
        <strain evidence="2">C57BL/6J</strain>
        <tissue evidence="2">Retina</tissue>
    </source>
</reference>
<evidence type="ECO:0000313" key="2">
    <source>
        <dbReference type="EMBL" id="BAC38006.1"/>
    </source>
</evidence>
<reference evidence="2" key="1">
    <citation type="journal article" date="1999" name="Methods Enzymol.">
        <title>High-efficiency full-length cDNA cloning.</title>
        <authorList>
            <person name="Carninci P."/>
            <person name="Hayashizaki Y."/>
        </authorList>
    </citation>
    <scope>NUCLEOTIDE SEQUENCE</scope>
    <source>
        <strain evidence="2">C57BL/6J</strain>
        <tissue evidence="2">Retina</tissue>
    </source>
</reference>
<dbReference type="OrthoDB" id="9590041at2759"/>
<organism evidence="2">
    <name type="scientific">Mus musculus</name>
    <name type="common">Mouse</name>
    <dbReference type="NCBI Taxonomy" id="10090"/>
    <lineage>
        <taxon>Eukaryota</taxon>
        <taxon>Metazoa</taxon>
        <taxon>Chordata</taxon>
        <taxon>Craniata</taxon>
        <taxon>Vertebrata</taxon>
        <taxon>Euteleostomi</taxon>
        <taxon>Mammalia</taxon>
        <taxon>Eutheria</taxon>
        <taxon>Euarchontoglires</taxon>
        <taxon>Glires</taxon>
        <taxon>Rodentia</taxon>
        <taxon>Myomorpha</taxon>
        <taxon>Muroidea</taxon>
        <taxon>Muridae</taxon>
        <taxon>Murinae</taxon>
        <taxon>Mus</taxon>
        <taxon>Mus</taxon>
    </lineage>
</organism>
<reference evidence="2" key="6">
    <citation type="submission" date="2002-04" db="EMBL/GenBank/DDBJ databases">
        <authorList>
            <person name="Adachi J."/>
            <person name="Aizawa K."/>
            <person name="Akimura T."/>
            <person name="Arakawa T."/>
            <person name="Bono H."/>
            <person name="Carninci P."/>
            <person name="Fukuda S."/>
            <person name="Furuno M."/>
            <person name="Hanagaki T."/>
            <person name="Hara A."/>
            <person name="Hashizume W."/>
            <person name="Hayashida K."/>
            <person name="Hayatsu N."/>
            <person name="Hiramoto K."/>
            <person name="Hiraoka T."/>
            <person name="Hirozane T."/>
            <person name="Hori F."/>
            <person name="Imotani K."/>
            <person name="Ishii Y."/>
            <person name="Itoh M."/>
            <person name="Kagawa I."/>
            <person name="Kasukawa T."/>
            <person name="Katoh H."/>
            <person name="Kawai J."/>
            <person name="Kojima Y."/>
            <person name="Kondo S."/>
            <person name="Konno H."/>
            <person name="Kouda M."/>
            <person name="Koya S."/>
            <person name="Kurihara C."/>
            <person name="Matsuyama T."/>
            <person name="Miyazaki A."/>
            <person name="Murata M."/>
            <person name="Nakamura M."/>
            <person name="Nishi K."/>
            <person name="Nomura K."/>
            <person name="Numazaki R."/>
            <person name="Ohno M."/>
            <person name="Ohsato N."/>
            <person name="Okazaki Y."/>
            <person name="Saito R."/>
            <person name="Saitoh H."/>
            <person name="Sakai C."/>
            <person name="Sakai K."/>
            <person name="Sakazume N."/>
            <person name="Sano H."/>
            <person name="Sasaki D."/>
            <person name="Shibata K."/>
            <person name="Shinagawa A."/>
            <person name="Shiraki T."/>
            <person name="Sogabe Y."/>
            <person name="Tagami M."/>
            <person name="Tagawa A."/>
            <person name="Takahashi F."/>
            <person name="Takaku-Akahira S."/>
            <person name="Takeda Y."/>
            <person name="Tanaka T."/>
            <person name="Tomaru A."/>
            <person name="Toya T."/>
            <person name="Yasunishi A."/>
            <person name="Muramatsu M."/>
            <person name="Hayashizaki Y."/>
        </authorList>
    </citation>
    <scope>NUCLEOTIDE SEQUENCE</scope>
    <source>
        <strain evidence="2">C57BL/6J</strain>
        <tissue evidence="2">Retina</tissue>
    </source>
</reference>